<feature type="transmembrane region" description="Helical" evidence="8">
    <location>
        <begin position="61"/>
        <end position="94"/>
    </location>
</feature>
<accession>A0ABU2T7R5</accession>
<organism evidence="10 11">
    <name type="scientific">Streptomyces mooreae</name>
    <dbReference type="NCBI Taxonomy" id="3075523"/>
    <lineage>
        <taxon>Bacteria</taxon>
        <taxon>Bacillati</taxon>
        <taxon>Actinomycetota</taxon>
        <taxon>Actinomycetes</taxon>
        <taxon>Kitasatosporales</taxon>
        <taxon>Streptomycetaceae</taxon>
        <taxon>Streptomyces</taxon>
    </lineage>
</organism>
<evidence type="ECO:0000256" key="7">
    <source>
        <dbReference type="SAM" id="MobiDB-lite"/>
    </source>
</evidence>
<feature type="transmembrane region" description="Helical" evidence="8">
    <location>
        <begin position="227"/>
        <end position="251"/>
    </location>
</feature>
<dbReference type="EMBL" id="JAVRFE010000012">
    <property type="protein sequence ID" value="MDT0456410.1"/>
    <property type="molecule type" value="Genomic_DNA"/>
</dbReference>
<dbReference type="InterPro" id="IPR003317">
    <property type="entry name" value="Cyt-d_oxidase_su2"/>
</dbReference>
<feature type="transmembrane region" description="Helical" evidence="8">
    <location>
        <begin position="115"/>
        <end position="139"/>
    </location>
</feature>
<feature type="signal peptide" evidence="9">
    <location>
        <begin position="1"/>
        <end position="19"/>
    </location>
</feature>
<keyword evidence="4 8" id="KW-0812">Transmembrane</keyword>
<evidence type="ECO:0000256" key="9">
    <source>
        <dbReference type="SAM" id="SignalP"/>
    </source>
</evidence>
<comment type="caution">
    <text evidence="10">The sequence shown here is derived from an EMBL/GenBank/DDBJ whole genome shotgun (WGS) entry which is preliminary data.</text>
</comment>
<evidence type="ECO:0000313" key="11">
    <source>
        <dbReference type="Proteomes" id="UP001180551"/>
    </source>
</evidence>
<proteinExistence type="inferred from homology"/>
<gene>
    <name evidence="10" type="ORF">RM550_11745</name>
</gene>
<name>A0ABU2T7R5_9ACTN</name>
<comment type="similarity">
    <text evidence="2">Belongs to the cytochrome ubiquinol oxidase subunit 2 family.</text>
</comment>
<protein>
    <submittedName>
        <fullName evidence="10">Cytochrome d ubiquinol oxidase subunit II</fullName>
    </submittedName>
</protein>
<feature type="transmembrane region" description="Helical" evidence="8">
    <location>
        <begin position="300"/>
        <end position="322"/>
    </location>
</feature>
<keyword evidence="6 8" id="KW-0472">Membrane</keyword>
<feature type="transmembrane region" description="Helical" evidence="8">
    <location>
        <begin position="260"/>
        <end position="280"/>
    </location>
</feature>
<feature type="region of interest" description="Disordered" evidence="7">
    <location>
        <begin position="330"/>
        <end position="366"/>
    </location>
</feature>
<sequence>MAAVIAVVLLLAVAAYACAGGTDYGAGFWDLTAGGAERGKRPRWLIDHAMAPVWEVNNVWLVFVLVIMWTGFPVLFQTVFSAMWLPLALAAVGLVLRGAGFALRKPVRRIAGRRLYGAVFALSSLLTPFFLGAAVGGIASGRAVPGTEASAHAWANPTSVLFGLIAIVATAFLGAVFLAADAARFGAPDLVGYFRRRALGSVVALAVLAAVMLTVTRTDAPHVWHGLTHGVGLGLVILAGVCSLATGWLLLRRSGARSRLTAVGVVAAAVLAWGAAQRPYLIPTSLTVAEGAGAPSSLRWVGLVTLVAVVLVCPAVAFLYWLDTHGELEPLSGDDLQRTRPGRDDPPGPGRAQSPEAGRGETTERN</sequence>
<dbReference type="PANTHER" id="PTHR43141:SF4">
    <property type="entry name" value="CYTOCHROME BD2 SUBUNIT II"/>
    <property type="match status" value="1"/>
</dbReference>
<feature type="transmembrane region" description="Helical" evidence="8">
    <location>
        <begin position="198"/>
        <end position="215"/>
    </location>
</feature>
<dbReference type="Pfam" id="PF02322">
    <property type="entry name" value="Cyt_bd_oxida_II"/>
    <property type="match status" value="1"/>
</dbReference>
<evidence type="ECO:0000256" key="6">
    <source>
        <dbReference type="ARBA" id="ARBA00023136"/>
    </source>
</evidence>
<dbReference type="PANTHER" id="PTHR43141">
    <property type="entry name" value="CYTOCHROME BD2 SUBUNIT II"/>
    <property type="match status" value="1"/>
</dbReference>
<evidence type="ECO:0000256" key="4">
    <source>
        <dbReference type="ARBA" id="ARBA00022692"/>
    </source>
</evidence>
<keyword evidence="3" id="KW-1003">Cell membrane</keyword>
<evidence type="ECO:0000256" key="5">
    <source>
        <dbReference type="ARBA" id="ARBA00022989"/>
    </source>
</evidence>
<feature type="transmembrane region" description="Helical" evidence="8">
    <location>
        <begin position="159"/>
        <end position="178"/>
    </location>
</feature>
<keyword evidence="9" id="KW-0732">Signal</keyword>
<feature type="chain" id="PRO_5045096112" evidence="9">
    <location>
        <begin position="20"/>
        <end position="366"/>
    </location>
</feature>
<dbReference type="Proteomes" id="UP001180551">
    <property type="component" value="Unassembled WGS sequence"/>
</dbReference>
<evidence type="ECO:0000256" key="8">
    <source>
        <dbReference type="SAM" id="Phobius"/>
    </source>
</evidence>
<evidence type="ECO:0000256" key="3">
    <source>
        <dbReference type="ARBA" id="ARBA00022475"/>
    </source>
</evidence>
<keyword evidence="11" id="KW-1185">Reference proteome</keyword>
<feature type="compositionally biased region" description="Basic and acidic residues" evidence="7">
    <location>
        <begin position="335"/>
        <end position="346"/>
    </location>
</feature>
<keyword evidence="5 8" id="KW-1133">Transmembrane helix</keyword>
<evidence type="ECO:0000256" key="1">
    <source>
        <dbReference type="ARBA" id="ARBA00004651"/>
    </source>
</evidence>
<dbReference type="RefSeq" id="WP_311623625.1">
    <property type="nucleotide sequence ID" value="NZ_JAVRFE010000012.1"/>
</dbReference>
<comment type="subcellular location">
    <subcellularLocation>
        <location evidence="1">Cell membrane</location>
        <topology evidence="1">Multi-pass membrane protein</topology>
    </subcellularLocation>
</comment>
<evidence type="ECO:0000313" key="10">
    <source>
        <dbReference type="EMBL" id="MDT0456410.1"/>
    </source>
</evidence>
<reference evidence="10" key="1">
    <citation type="submission" date="2024-05" db="EMBL/GenBank/DDBJ databases">
        <title>30 novel species of actinomycetes from the DSMZ collection.</title>
        <authorList>
            <person name="Nouioui I."/>
        </authorList>
    </citation>
    <scope>NUCLEOTIDE SEQUENCE</scope>
    <source>
        <strain evidence="10">DSM 41527</strain>
    </source>
</reference>
<evidence type="ECO:0000256" key="2">
    <source>
        <dbReference type="ARBA" id="ARBA00007543"/>
    </source>
</evidence>